<comment type="caution">
    <text evidence="5">The sequence shown here is derived from an EMBL/GenBank/DDBJ whole genome shotgun (WGS) entry which is preliminary data.</text>
</comment>
<dbReference type="PANTHER" id="PTHR16263:SF4">
    <property type="entry name" value="TETRATRICOPEPTIDE REPEAT PROTEIN 38"/>
    <property type="match status" value="1"/>
</dbReference>
<organism evidence="5 6">
    <name type="scientific">Pollutimonas subterranea</name>
    <dbReference type="NCBI Taxonomy" id="2045210"/>
    <lineage>
        <taxon>Bacteria</taxon>
        <taxon>Pseudomonadati</taxon>
        <taxon>Pseudomonadota</taxon>
        <taxon>Betaproteobacteria</taxon>
        <taxon>Burkholderiales</taxon>
        <taxon>Alcaligenaceae</taxon>
        <taxon>Pollutimonas</taxon>
    </lineage>
</organism>
<evidence type="ECO:0000313" key="5">
    <source>
        <dbReference type="EMBL" id="PLC49672.1"/>
    </source>
</evidence>
<dbReference type="InterPro" id="IPR033891">
    <property type="entry name" value="TTC38"/>
</dbReference>
<evidence type="ECO:0000256" key="1">
    <source>
        <dbReference type="ARBA" id="ARBA00005857"/>
    </source>
</evidence>
<dbReference type="CDD" id="cd05804">
    <property type="entry name" value="StaR_like"/>
    <property type="match status" value="1"/>
</dbReference>
<dbReference type="RefSeq" id="WP_102074224.1">
    <property type="nucleotide sequence ID" value="NZ_PDNW01000009.1"/>
</dbReference>
<accession>A0A2N4U3S8</accession>
<dbReference type="AlphaFoldDB" id="A0A2N4U3S8"/>
<proteinExistence type="inferred from homology"/>
<reference evidence="5 6" key="1">
    <citation type="submission" date="2017-10" db="EMBL/GenBank/DDBJ databases">
        <title>Two draft genome sequences of Pusillimonas sp. strains isolated from a nitrate- and radionuclide-contaminated groundwater in Russia.</title>
        <authorList>
            <person name="Grouzdev D.S."/>
            <person name="Tourova T.P."/>
            <person name="Goeva M.A."/>
            <person name="Babich T.L."/>
            <person name="Sokolova D.S."/>
            <person name="Abdullin R."/>
            <person name="Poltaraus A.B."/>
            <person name="Toshchakov S.V."/>
            <person name="Nazina T.N."/>
        </authorList>
    </citation>
    <scope>NUCLEOTIDE SEQUENCE [LARGE SCALE GENOMIC DNA]</scope>
    <source>
        <strain evidence="5 6">JR1/69-3-13</strain>
    </source>
</reference>
<comment type="similarity">
    <text evidence="1">Belongs to the TTC38 family.</text>
</comment>
<name>A0A2N4U3S8_9BURK</name>
<dbReference type="PANTHER" id="PTHR16263">
    <property type="entry name" value="TETRATRICOPEPTIDE REPEAT PROTEIN 38"/>
    <property type="match status" value="1"/>
</dbReference>
<evidence type="ECO:0000256" key="4">
    <source>
        <dbReference type="ARBA" id="ARBA00022803"/>
    </source>
</evidence>
<sequence>MITDQQGNRLSGATVQAAEHYNEAQTSFALYRGDPLGVVDRAIEAAPDFAMAHILKAYMVGLATEPAANDYGKAIVDKLSTLRLDDRETSHVHALDLMLHGQWTAAAQALDMHNVSYPLDIVAIHGGHLMDFYRACARNLRDRMARVLPAWSADIPGYPMLLGMYAFGLEEAGDYARAEENGRRAIELEPMDSWAHHAVAHVMEMQGRAEDGLEWMTTREPYWADDDNFFKVHNWWHKAVYLVELGRGDEALALYDSAIRANQSQIALELVDASAMLWRLHLAGVDVGNRWSEVASAWEPHVDGKLYPFNDWHATMTYLGAGRDDDIARNLQSLRITANEESEIAAWTRRTAIPLIEGFTAFWCKDYHTAVECLHSARFIVNSFGGSHAQRDIIDLTLMEAAIQGRYLELATGLANERLALKPHSRGNLLFQARIDHAGEESSKAA</sequence>
<keyword evidence="6" id="KW-1185">Reference proteome</keyword>
<dbReference type="SUPFAM" id="SSF48452">
    <property type="entry name" value="TPR-like"/>
    <property type="match status" value="1"/>
</dbReference>
<keyword evidence="4" id="KW-0802">TPR repeat</keyword>
<gene>
    <name evidence="5" type="ORF">CR159_12190</name>
</gene>
<evidence type="ECO:0000256" key="2">
    <source>
        <dbReference type="ARBA" id="ARBA00019992"/>
    </source>
</evidence>
<evidence type="ECO:0000313" key="6">
    <source>
        <dbReference type="Proteomes" id="UP000234190"/>
    </source>
</evidence>
<evidence type="ECO:0000256" key="3">
    <source>
        <dbReference type="ARBA" id="ARBA00022737"/>
    </source>
</evidence>
<dbReference type="InterPro" id="IPR011990">
    <property type="entry name" value="TPR-like_helical_dom_sf"/>
</dbReference>
<dbReference type="EMBL" id="PDNW01000009">
    <property type="protein sequence ID" value="PLC49672.1"/>
    <property type="molecule type" value="Genomic_DNA"/>
</dbReference>
<protein>
    <recommendedName>
        <fullName evidence="2">Tetratricopeptide repeat protein 38</fullName>
    </recommendedName>
</protein>
<dbReference type="Gene3D" id="1.25.40.10">
    <property type="entry name" value="Tetratricopeptide repeat domain"/>
    <property type="match status" value="1"/>
</dbReference>
<dbReference type="Proteomes" id="UP000234190">
    <property type="component" value="Unassembled WGS sequence"/>
</dbReference>
<dbReference type="OrthoDB" id="9815900at2"/>
<keyword evidence="3" id="KW-0677">Repeat</keyword>